<organism evidence="1 2">
    <name type="scientific">Trifolium pratense</name>
    <name type="common">Red clover</name>
    <dbReference type="NCBI Taxonomy" id="57577"/>
    <lineage>
        <taxon>Eukaryota</taxon>
        <taxon>Viridiplantae</taxon>
        <taxon>Streptophyta</taxon>
        <taxon>Embryophyta</taxon>
        <taxon>Tracheophyta</taxon>
        <taxon>Spermatophyta</taxon>
        <taxon>Magnoliopsida</taxon>
        <taxon>eudicotyledons</taxon>
        <taxon>Gunneridae</taxon>
        <taxon>Pentapetalae</taxon>
        <taxon>rosids</taxon>
        <taxon>fabids</taxon>
        <taxon>Fabales</taxon>
        <taxon>Fabaceae</taxon>
        <taxon>Papilionoideae</taxon>
        <taxon>50 kb inversion clade</taxon>
        <taxon>NPAAA clade</taxon>
        <taxon>Hologalegina</taxon>
        <taxon>IRL clade</taxon>
        <taxon>Trifolieae</taxon>
        <taxon>Trifolium</taxon>
    </lineage>
</organism>
<name>A0ACB0J3T2_TRIPR</name>
<sequence length="342" mass="38308">MVQEKKVADEVSGWLRIYDDGSVDRTWTGPPEVEFMIEPVAPHEQFIEGVATRDVTTTTTTTTKNDGSIHRARLYLPEKTPKDNKKLPILIHFHGGGFCISEPNWFMYYHVYTQFARSTRSICVSPFLRRAPEHRLPAAFEDGFATLQWLQSVAKGDARDPWLEEHGDFNKIFLIGDSSGGNLVHEVAARAGSVDLSPIQLAGAIPIHPGFVRSDRSRSEIEMPQSPFLTLDMLDKFLSLALPTGSNKDHPFTCPMGAGAPPLDGLNLPPFLLCLAEKDLLWDTEMEYYEAMKKANKEVELFVSKGMTHSFYLNKIAVDVDPTVGSQMDALIGRVKEFIEKH</sequence>
<reference evidence="1" key="1">
    <citation type="submission" date="2023-10" db="EMBL/GenBank/DDBJ databases">
        <authorList>
            <person name="Rodriguez Cubillos JULIANA M."/>
            <person name="De Vega J."/>
        </authorList>
    </citation>
    <scope>NUCLEOTIDE SEQUENCE</scope>
</reference>
<gene>
    <name evidence="1" type="ORF">MILVUS5_LOCUS8879</name>
</gene>
<dbReference type="EMBL" id="CASHSV030000024">
    <property type="protein sequence ID" value="CAJ2638728.1"/>
    <property type="molecule type" value="Genomic_DNA"/>
</dbReference>
<comment type="caution">
    <text evidence="1">The sequence shown here is derived from an EMBL/GenBank/DDBJ whole genome shotgun (WGS) entry which is preliminary data.</text>
</comment>
<protein>
    <submittedName>
        <fullName evidence="1">Uncharacterized protein</fullName>
    </submittedName>
</protein>
<evidence type="ECO:0000313" key="2">
    <source>
        <dbReference type="Proteomes" id="UP001177021"/>
    </source>
</evidence>
<evidence type="ECO:0000313" key="1">
    <source>
        <dbReference type="EMBL" id="CAJ2638728.1"/>
    </source>
</evidence>
<proteinExistence type="predicted"/>
<dbReference type="Proteomes" id="UP001177021">
    <property type="component" value="Unassembled WGS sequence"/>
</dbReference>
<accession>A0ACB0J3T2</accession>
<keyword evidence="2" id="KW-1185">Reference proteome</keyword>